<dbReference type="OrthoDB" id="6756152at2"/>
<gene>
    <name evidence="2" type="ORF">VD17_27245</name>
</gene>
<proteinExistence type="predicted"/>
<evidence type="ECO:0000313" key="2">
    <source>
        <dbReference type="EMBL" id="KJZ62111.1"/>
    </source>
</evidence>
<comment type="caution">
    <text evidence="2">The sequence shown here is derived from an EMBL/GenBank/DDBJ whole genome shotgun (WGS) entry which is preliminary data.</text>
</comment>
<dbReference type="Proteomes" id="UP000033400">
    <property type="component" value="Unassembled WGS sequence"/>
</dbReference>
<evidence type="ECO:0000313" key="3">
    <source>
        <dbReference type="Proteomes" id="UP000033400"/>
    </source>
</evidence>
<evidence type="ECO:0000256" key="1">
    <source>
        <dbReference type="SAM" id="MobiDB-lite"/>
    </source>
</evidence>
<name>A0A0F4V054_PSEFL</name>
<dbReference type="PATRIC" id="fig|294.133.peg.5481"/>
<feature type="region of interest" description="Disordered" evidence="1">
    <location>
        <begin position="1"/>
        <end position="22"/>
    </location>
</feature>
<sequence>MTETSLPSPDQPPLSPASEEFRARQALGLDDGPDIEDLGLRPTAQDRRRFKTFQRATPDLAQHMTIDTYKSKRINVQITDIVKAFLNGKRSLIGHLGASVLASASMDHLRATPSVFLQQMLNTVETQDLVDRLLKALKWYGAGSGEQTSRSVRHQLACKAICLYFQAPSADEPQELAGFRWQDPAHWGKSYQTLRSDFEQHLLRTKRVADTKEATFLARVFETRLSKDFAVRDIPPDLPYKSSVVWVNFMHGVLLADELGVDRLQPLSFQQLVDLPLTRSADASSEQLEKIARLRMGPALEWAVCSGIIQSRTESDYDEDDTKRAMAALESHSESLNNAVMTLDLPPPERLKMAKRVKDDLFGDAMFESDGRKLLRDEPPSSLGSRDMPSLKLPGAAFLDVYADGQLDDGRKWFVTQSDGKTRTRHWIRIDDKRTLQDEEFRKDHRGIERRVFTRYEGKTLPDINAQFETDFTNYLSKIRTAYQPLIASLLTSLPLADRHALERGDVRVLGLRLENTLIQLKGDIRPRKGFVLQVTHNHEITYYELIPSAGVIRRRHHLRFSTVEGVRTTFPLHASIPGQTYTAEFSTSLLLDWSAHLNGKQPADKAYCIAILGVVGDVPASVLPSAAISHREGTAGVSPRLNAVAHYIATNFLYVDERQLHTQARGMTAFDTIRARNEQRRDTFVELAKGFVPFWGSIEDLLSGKTDRILMGVIGLVLDLASFISPVGKFMSGSIRLIRAGATASRMTVKASLPSFSTLTRKLLTASLKNLNPLDGVPTLIKSIGTGAGKGLYMSGRLGVSGFKKLTGHADSYRLLHNLPQATDPGRWKPLTNSDRLATVNGVDNVLVRNTSPSDLTRFHPVDPVTSLPYGPRLHNHSDNLIQGRSTFNTLPPTESHALVELPEYAHIREVLEVDGRTTLLVDDIPYRLDGNQLRRADLIDDQAMFKSLPCRVRRNSGADVCTTTFVTRDPAPTPAIGSFDENKGWAPWFGDSIYTPATADRAMLLKTLKNKSRLPATMEFQKGIYGRIKVSIPYGNQNQFDSFQAGAIIIPAIDDSKHYVFTRLDGGTFYVAELAQGQSIRDTLNFKKASTLPEDLKAELLTVYTGSLNANNIARIHGTEAVERALKTMEEVAIPIGGHVNPPDTLKLLKVDTSPGEAVLFDHSTRMIVTQLPKGATSWSRSKVASEAFRQRTVEIFDTLFDEPSIVLKNTDSALRIDSTMKKLHNLTPRHQRPLNARNIAYAEVVTATGKREVYVSVSGAQGATGHLPLFKQNLGADQVKVGETTYFNVDMNEVFPSTSLRVSDEGKLLAVPATIKDIESYSPTLTRKPTSLDSESKLISVIREKYPDPGSIETVNVATTMPPCESCSVVIKEFGFDGGENALNVLWH</sequence>
<reference evidence="2 3" key="1">
    <citation type="submission" date="2015-03" db="EMBL/GenBank/DDBJ databases">
        <title>Comparative genomics of Pseudomonas insights into diversity of traits involved in vanlence and defense.</title>
        <authorList>
            <person name="Qin Y."/>
        </authorList>
    </citation>
    <scope>NUCLEOTIDE SEQUENCE [LARGE SCALE GENOMIC DNA]</scope>
    <source>
        <strain evidence="2 3">H24</strain>
    </source>
</reference>
<protein>
    <submittedName>
        <fullName evidence="2">Uncharacterized protein</fullName>
    </submittedName>
</protein>
<accession>A0A0F4V054</accession>
<dbReference type="EMBL" id="LACH01000071">
    <property type="protein sequence ID" value="KJZ62111.1"/>
    <property type="molecule type" value="Genomic_DNA"/>
</dbReference>
<organism evidence="2 3">
    <name type="scientific">Pseudomonas fluorescens</name>
    <dbReference type="NCBI Taxonomy" id="294"/>
    <lineage>
        <taxon>Bacteria</taxon>
        <taxon>Pseudomonadati</taxon>
        <taxon>Pseudomonadota</taxon>
        <taxon>Gammaproteobacteria</taxon>
        <taxon>Pseudomonadales</taxon>
        <taxon>Pseudomonadaceae</taxon>
        <taxon>Pseudomonas</taxon>
    </lineage>
</organism>
<dbReference type="RefSeq" id="WP_046056539.1">
    <property type="nucleotide sequence ID" value="NZ_LACH01000071.1"/>
</dbReference>